<dbReference type="Gene3D" id="1.10.10.60">
    <property type="entry name" value="Homeodomain-like"/>
    <property type="match status" value="1"/>
</dbReference>
<feature type="region of interest" description="Disordered" evidence="4">
    <location>
        <begin position="297"/>
        <end position="318"/>
    </location>
</feature>
<dbReference type="InterPro" id="IPR009057">
    <property type="entry name" value="Homeodomain-like_sf"/>
</dbReference>
<evidence type="ECO:0000256" key="3">
    <source>
        <dbReference type="ARBA" id="ARBA00023163"/>
    </source>
</evidence>
<dbReference type="PRINTS" id="PR00032">
    <property type="entry name" value="HTHARAC"/>
</dbReference>
<organism evidence="6 7">
    <name type="scientific">Cryptosporangium japonicum</name>
    <dbReference type="NCBI Taxonomy" id="80872"/>
    <lineage>
        <taxon>Bacteria</taxon>
        <taxon>Bacillati</taxon>
        <taxon>Actinomycetota</taxon>
        <taxon>Actinomycetes</taxon>
        <taxon>Cryptosporangiales</taxon>
        <taxon>Cryptosporangiaceae</taxon>
        <taxon>Cryptosporangium</taxon>
    </lineage>
</organism>
<dbReference type="SUPFAM" id="SSF46689">
    <property type="entry name" value="Homeodomain-like"/>
    <property type="match status" value="1"/>
</dbReference>
<keyword evidence="1" id="KW-0805">Transcription regulation</keyword>
<evidence type="ECO:0000313" key="6">
    <source>
        <dbReference type="EMBL" id="GAA0243052.1"/>
    </source>
</evidence>
<evidence type="ECO:0000259" key="5">
    <source>
        <dbReference type="PROSITE" id="PS01124"/>
    </source>
</evidence>
<evidence type="ECO:0000256" key="1">
    <source>
        <dbReference type="ARBA" id="ARBA00023015"/>
    </source>
</evidence>
<dbReference type="Proteomes" id="UP001500967">
    <property type="component" value="Unassembled WGS sequence"/>
</dbReference>
<feature type="compositionally biased region" description="Polar residues" evidence="4">
    <location>
        <begin position="307"/>
        <end position="318"/>
    </location>
</feature>
<evidence type="ECO:0000256" key="2">
    <source>
        <dbReference type="ARBA" id="ARBA00023125"/>
    </source>
</evidence>
<dbReference type="Pfam" id="PF14525">
    <property type="entry name" value="AraC_binding_2"/>
    <property type="match status" value="1"/>
</dbReference>
<dbReference type="Pfam" id="PF12833">
    <property type="entry name" value="HTH_18"/>
    <property type="match status" value="1"/>
</dbReference>
<dbReference type="InterPro" id="IPR020449">
    <property type="entry name" value="Tscrpt_reg_AraC-type_HTH"/>
</dbReference>
<keyword evidence="7" id="KW-1185">Reference proteome</keyword>
<dbReference type="InterPro" id="IPR018062">
    <property type="entry name" value="HTH_AraC-typ_CS"/>
</dbReference>
<keyword evidence="2" id="KW-0238">DNA-binding</keyword>
<evidence type="ECO:0000256" key="4">
    <source>
        <dbReference type="SAM" id="MobiDB-lite"/>
    </source>
</evidence>
<accession>A0ABP3DXF3</accession>
<dbReference type="SMART" id="SM00342">
    <property type="entry name" value="HTH_ARAC"/>
    <property type="match status" value="1"/>
</dbReference>
<dbReference type="PROSITE" id="PS01124">
    <property type="entry name" value="HTH_ARAC_FAMILY_2"/>
    <property type="match status" value="1"/>
</dbReference>
<dbReference type="RefSeq" id="WP_344649490.1">
    <property type="nucleotide sequence ID" value="NZ_BAAAGX010000011.1"/>
</dbReference>
<protein>
    <recommendedName>
        <fullName evidence="5">HTH araC/xylS-type domain-containing protein</fullName>
    </recommendedName>
</protein>
<evidence type="ECO:0000313" key="7">
    <source>
        <dbReference type="Proteomes" id="UP001500967"/>
    </source>
</evidence>
<dbReference type="InterPro" id="IPR018060">
    <property type="entry name" value="HTH_AraC"/>
</dbReference>
<comment type="caution">
    <text evidence="6">The sequence shown here is derived from an EMBL/GenBank/DDBJ whole genome shotgun (WGS) entry which is preliminary data.</text>
</comment>
<dbReference type="PANTHER" id="PTHR46796">
    <property type="entry name" value="HTH-TYPE TRANSCRIPTIONAL ACTIVATOR RHAS-RELATED"/>
    <property type="match status" value="1"/>
</dbReference>
<dbReference type="EMBL" id="BAAAGX010000011">
    <property type="protein sequence ID" value="GAA0243052.1"/>
    <property type="molecule type" value="Genomic_DNA"/>
</dbReference>
<keyword evidence="3" id="KW-0804">Transcription</keyword>
<reference evidence="7" key="1">
    <citation type="journal article" date="2019" name="Int. J. Syst. Evol. Microbiol.">
        <title>The Global Catalogue of Microorganisms (GCM) 10K type strain sequencing project: providing services to taxonomists for standard genome sequencing and annotation.</title>
        <authorList>
            <consortium name="The Broad Institute Genomics Platform"/>
            <consortium name="The Broad Institute Genome Sequencing Center for Infectious Disease"/>
            <person name="Wu L."/>
            <person name="Ma J."/>
        </authorList>
    </citation>
    <scope>NUCLEOTIDE SEQUENCE [LARGE SCALE GENOMIC DNA]</scope>
    <source>
        <strain evidence="7">JCM 10425</strain>
    </source>
</reference>
<feature type="domain" description="HTH araC/xylS-type" evidence="5">
    <location>
        <begin position="204"/>
        <end position="305"/>
    </location>
</feature>
<dbReference type="InterPro" id="IPR035418">
    <property type="entry name" value="AraC-bd_2"/>
</dbReference>
<name>A0ABP3DXF3_9ACTN</name>
<proteinExistence type="predicted"/>
<dbReference type="InterPro" id="IPR050204">
    <property type="entry name" value="AraC_XylS_family_regulators"/>
</dbReference>
<dbReference type="PANTHER" id="PTHR46796:SF6">
    <property type="entry name" value="ARAC SUBFAMILY"/>
    <property type="match status" value="1"/>
</dbReference>
<gene>
    <name evidence="6" type="ORF">GCM10009539_30590</name>
</gene>
<dbReference type="PROSITE" id="PS00041">
    <property type="entry name" value="HTH_ARAC_FAMILY_1"/>
    <property type="match status" value="1"/>
</dbReference>
<sequence length="318" mass="34659">MYHWNEPDSTPDARSWRDAFIDLHGASRVTLTEAGPWAGRLEWQRSGSYGVALCGHVREEFVRGRRHIRADARGVSELLVPVAGSAQVSQAGSDGTIRPGTLALCDVDEPVTFSHGEDFVSIALLMPTEAVHRRTATRGSLAFDGTAGLGRLIRGMVVTLQEEREQLTGAAFDVACDQLLDLVGLAAEGAVDAAPPAQRDEVEAQVRRYVRRHAADPDLTVAGIARALGWSTRYIQDVLQAAGTTSRDLIRTERLRAAHTRLTSPDWHHRSIAQIAYACGFASHSSFATAYRREFGRTPREARQASAPPSTRSVVPVM</sequence>